<accession>A0AAU9S5U5</accession>
<evidence type="ECO:0000313" key="2">
    <source>
        <dbReference type="EMBL" id="CAH2060338.1"/>
    </source>
</evidence>
<name>A0AAU9S5U5_THLAR</name>
<evidence type="ECO:0000256" key="1">
    <source>
        <dbReference type="SAM" id="MobiDB-lite"/>
    </source>
</evidence>
<dbReference type="Proteomes" id="UP000836841">
    <property type="component" value="Chromosome 4"/>
</dbReference>
<reference evidence="2 3" key="1">
    <citation type="submission" date="2022-03" db="EMBL/GenBank/DDBJ databases">
        <authorList>
            <person name="Nunn A."/>
            <person name="Chopra R."/>
            <person name="Nunn A."/>
            <person name="Contreras Garrido A."/>
        </authorList>
    </citation>
    <scope>NUCLEOTIDE SEQUENCE [LARGE SCALE GENOMIC DNA]</scope>
</reference>
<feature type="compositionally biased region" description="Basic and acidic residues" evidence="1">
    <location>
        <begin position="10"/>
        <end position="21"/>
    </location>
</feature>
<dbReference type="EMBL" id="OU466860">
    <property type="protein sequence ID" value="CAH2060338.1"/>
    <property type="molecule type" value="Genomic_DNA"/>
</dbReference>
<gene>
    <name evidence="2" type="ORF">TAV2_LOCUS13368</name>
</gene>
<keyword evidence="3" id="KW-1185">Reference proteome</keyword>
<evidence type="ECO:0000313" key="3">
    <source>
        <dbReference type="Proteomes" id="UP000836841"/>
    </source>
</evidence>
<feature type="region of interest" description="Disordered" evidence="1">
    <location>
        <begin position="1"/>
        <end position="21"/>
    </location>
</feature>
<protein>
    <submittedName>
        <fullName evidence="2">Uncharacterized protein</fullName>
    </submittedName>
</protein>
<sequence>MVEHLNNQLNKEKAALEKTQHTRDKIETAKIMLVAARKMKEMARAAEGLQSLRLRLSPM</sequence>
<proteinExistence type="predicted"/>
<organism evidence="2 3">
    <name type="scientific">Thlaspi arvense</name>
    <name type="common">Field penny-cress</name>
    <dbReference type="NCBI Taxonomy" id="13288"/>
    <lineage>
        <taxon>Eukaryota</taxon>
        <taxon>Viridiplantae</taxon>
        <taxon>Streptophyta</taxon>
        <taxon>Embryophyta</taxon>
        <taxon>Tracheophyta</taxon>
        <taxon>Spermatophyta</taxon>
        <taxon>Magnoliopsida</taxon>
        <taxon>eudicotyledons</taxon>
        <taxon>Gunneridae</taxon>
        <taxon>Pentapetalae</taxon>
        <taxon>rosids</taxon>
        <taxon>malvids</taxon>
        <taxon>Brassicales</taxon>
        <taxon>Brassicaceae</taxon>
        <taxon>Thlaspideae</taxon>
        <taxon>Thlaspi</taxon>
    </lineage>
</organism>
<dbReference type="AlphaFoldDB" id="A0AAU9S5U5"/>